<accession>A0A2Z6RCL1</accession>
<dbReference type="STRING" id="94130.A0A2Z6RCL1"/>
<keyword evidence="6" id="KW-1185">Reference proteome</keyword>
<evidence type="ECO:0000313" key="6">
    <source>
        <dbReference type="Proteomes" id="UP000247702"/>
    </source>
</evidence>
<dbReference type="CDD" id="cd17039">
    <property type="entry name" value="Ubl_ubiquitin_like"/>
    <property type="match status" value="1"/>
</dbReference>
<dbReference type="InterPro" id="IPR000626">
    <property type="entry name" value="Ubiquitin-like_dom"/>
</dbReference>
<dbReference type="PANTHER" id="PTHR32097:SF17">
    <property type="entry name" value="CAMP-BINDING PROTEIN 1-RELATED"/>
    <property type="match status" value="1"/>
</dbReference>
<evidence type="ECO:0000313" key="4">
    <source>
        <dbReference type="EMBL" id="GBB99893.1"/>
    </source>
</evidence>
<dbReference type="Gene3D" id="3.30.40.10">
    <property type="entry name" value="Zinc/RING finger domain, C3HC4 (zinc finger)"/>
    <property type="match status" value="1"/>
</dbReference>
<dbReference type="InterPro" id="IPR029071">
    <property type="entry name" value="Ubiquitin-like_domsf"/>
</dbReference>
<organism evidence="4 6">
    <name type="scientific">Rhizophagus clarus</name>
    <dbReference type="NCBI Taxonomy" id="94130"/>
    <lineage>
        <taxon>Eukaryota</taxon>
        <taxon>Fungi</taxon>
        <taxon>Fungi incertae sedis</taxon>
        <taxon>Mucoromycota</taxon>
        <taxon>Glomeromycotina</taxon>
        <taxon>Glomeromycetes</taxon>
        <taxon>Glomerales</taxon>
        <taxon>Glomeraceae</taxon>
        <taxon>Rhizophagus</taxon>
    </lineage>
</organism>
<dbReference type="Gene3D" id="2.60.60.30">
    <property type="entry name" value="sav2460 like domains"/>
    <property type="match status" value="1"/>
</dbReference>
<evidence type="ECO:0000259" key="3">
    <source>
        <dbReference type="PROSITE" id="PS50089"/>
    </source>
</evidence>
<gene>
    <name evidence="5" type="ORF">RCL2_001575600</name>
    <name evidence="4" type="ORF">RclHR1_03670013</name>
</gene>
<dbReference type="InterPro" id="IPR051324">
    <property type="entry name" value="Stress/Tellurium_Resist"/>
</dbReference>
<dbReference type="AlphaFoldDB" id="A0A2Z6RCL1"/>
<keyword evidence="1" id="KW-0479">Metal-binding</keyword>
<dbReference type="PANTHER" id="PTHR32097">
    <property type="entry name" value="CAMP-BINDING PROTEIN 1-RELATED"/>
    <property type="match status" value="1"/>
</dbReference>
<dbReference type="GO" id="GO:0008270">
    <property type="term" value="F:zinc ion binding"/>
    <property type="evidence" value="ECO:0007669"/>
    <property type="project" value="UniProtKB-KW"/>
</dbReference>
<dbReference type="Gene3D" id="3.10.20.90">
    <property type="entry name" value="Phosphatidylinositol 3-kinase Catalytic Subunit, Chain A, domain 1"/>
    <property type="match status" value="1"/>
</dbReference>
<dbReference type="OrthoDB" id="2318873at2759"/>
<dbReference type="Pfam" id="PF00240">
    <property type="entry name" value="ubiquitin"/>
    <property type="match status" value="1"/>
</dbReference>
<reference evidence="5" key="2">
    <citation type="submission" date="2019-10" db="EMBL/GenBank/DDBJ databases">
        <title>Conservation and host-specific expression of non-tandemly repeated heterogenous ribosome RNA gene in arbuscular mycorrhizal fungi.</title>
        <authorList>
            <person name="Maeda T."/>
            <person name="Kobayashi Y."/>
            <person name="Nakagawa T."/>
            <person name="Ezawa T."/>
            <person name="Yamaguchi K."/>
            <person name="Bino T."/>
            <person name="Nishimoto Y."/>
            <person name="Shigenobu S."/>
            <person name="Kawaguchi M."/>
        </authorList>
    </citation>
    <scope>NUCLEOTIDE SEQUENCE</scope>
    <source>
        <strain evidence="5">HR1</strain>
    </source>
</reference>
<dbReference type="EMBL" id="BLAL01000182">
    <property type="protein sequence ID" value="GES88828.1"/>
    <property type="molecule type" value="Genomic_DNA"/>
</dbReference>
<evidence type="ECO:0000313" key="5">
    <source>
        <dbReference type="EMBL" id="GES88828.1"/>
    </source>
</evidence>
<protein>
    <recommendedName>
        <fullName evidence="7">Ubiquitin-like domain-containing protein</fullName>
    </recommendedName>
</protein>
<sequence length="361" mass="41000">MRCKVCKIDKLSHEFPADTISQRCSHVSNFCLRCLIKKLNAQQSNQNQKCPECEAILTRQEIKDLNLTWEKSPFRVDIENILELKSNNNNNLSSNNVIDDLKGDFYVILLNGTKLNFKLENIKTVEALKEAIKKQTNIENGKQKLIHKGVELETFSKTRIRKQLSEYSIISGSHIQLMVLLYSISKELSINALTFDLFWGFPSTGNDFLDGTCMLYSGNVLYRIFDYKSRSHVDIPNMLHSGDVMDTLNRRGHHRITANLTTIPRAVTKLYFVLSAYRSPNIGCFPNPSFKLFDPSYPDTQLCSYTIRSASASRAVIMCVIEKSNEGNWNIFEIGKLSDGNAKDYVPILNTISGLDVAFNS</sequence>
<dbReference type="SUPFAM" id="SSF57850">
    <property type="entry name" value="RING/U-box"/>
    <property type="match status" value="1"/>
</dbReference>
<dbReference type="Proteomes" id="UP000247702">
    <property type="component" value="Unassembled WGS sequence"/>
</dbReference>
<evidence type="ECO:0008006" key="7">
    <source>
        <dbReference type="Google" id="ProtNLM"/>
    </source>
</evidence>
<proteinExistence type="predicted"/>
<dbReference type="PROSITE" id="PS50053">
    <property type="entry name" value="UBIQUITIN_2"/>
    <property type="match status" value="1"/>
</dbReference>
<dbReference type="EMBL" id="BEXD01002968">
    <property type="protein sequence ID" value="GBB99893.1"/>
    <property type="molecule type" value="Genomic_DNA"/>
</dbReference>
<dbReference type="PROSITE" id="PS50089">
    <property type="entry name" value="ZF_RING_2"/>
    <property type="match status" value="1"/>
</dbReference>
<feature type="domain" description="RING-type" evidence="3">
    <location>
        <begin position="3"/>
        <end position="54"/>
    </location>
</feature>
<evidence type="ECO:0000256" key="1">
    <source>
        <dbReference type="PROSITE-ProRule" id="PRU00175"/>
    </source>
</evidence>
<feature type="domain" description="Ubiquitin-like" evidence="2">
    <location>
        <begin position="103"/>
        <end position="179"/>
    </location>
</feature>
<dbReference type="SUPFAM" id="SSF54236">
    <property type="entry name" value="Ubiquitin-like"/>
    <property type="match status" value="1"/>
</dbReference>
<evidence type="ECO:0000259" key="2">
    <source>
        <dbReference type="PROSITE" id="PS50053"/>
    </source>
</evidence>
<reference evidence="4 6" key="1">
    <citation type="submission" date="2017-11" db="EMBL/GenBank/DDBJ databases">
        <title>The genome of Rhizophagus clarus HR1 reveals common genetic basis of auxotrophy among arbuscular mycorrhizal fungi.</title>
        <authorList>
            <person name="Kobayashi Y."/>
        </authorList>
    </citation>
    <scope>NUCLEOTIDE SEQUENCE [LARGE SCALE GENOMIC DNA]</scope>
    <source>
        <strain evidence="4 6">HR1</strain>
    </source>
</reference>
<dbReference type="InterPro" id="IPR001841">
    <property type="entry name" value="Znf_RING"/>
</dbReference>
<dbReference type="InterPro" id="IPR013083">
    <property type="entry name" value="Znf_RING/FYVE/PHD"/>
</dbReference>
<keyword evidence="1" id="KW-0863">Zinc-finger</keyword>
<name>A0A2Z6RCL1_9GLOM</name>
<dbReference type="Proteomes" id="UP000615446">
    <property type="component" value="Unassembled WGS sequence"/>
</dbReference>
<comment type="caution">
    <text evidence="4">The sequence shown here is derived from an EMBL/GenBank/DDBJ whole genome shotgun (WGS) entry which is preliminary data.</text>
</comment>
<keyword evidence="1" id="KW-0862">Zinc</keyword>